<dbReference type="PANTHER" id="PTHR46972:SF1">
    <property type="entry name" value="FAD DEPENDENT OXIDOREDUCTASE DOMAIN-CONTAINING PROTEIN"/>
    <property type="match status" value="1"/>
</dbReference>
<feature type="domain" description="FAD-binding" evidence="5">
    <location>
        <begin position="76"/>
        <end position="366"/>
    </location>
</feature>
<dbReference type="AlphaFoldDB" id="A0AAD6GY48"/>
<evidence type="ECO:0000256" key="3">
    <source>
        <dbReference type="ARBA" id="ARBA00023002"/>
    </source>
</evidence>
<dbReference type="GeneID" id="81589391"/>
<dbReference type="Gene3D" id="3.50.50.60">
    <property type="entry name" value="FAD/NAD(P)-binding domain"/>
    <property type="match status" value="1"/>
</dbReference>
<dbReference type="Proteomes" id="UP001213799">
    <property type="component" value="Unassembled WGS sequence"/>
</dbReference>
<evidence type="ECO:0000259" key="5">
    <source>
        <dbReference type="Pfam" id="PF01494"/>
    </source>
</evidence>
<keyword evidence="2" id="KW-0274">FAD</keyword>
<evidence type="ECO:0000256" key="1">
    <source>
        <dbReference type="ARBA" id="ARBA00022630"/>
    </source>
</evidence>
<keyword evidence="4" id="KW-0503">Monooxygenase</keyword>
<dbReference type="EMBL" id="JAQJAE010000004">
    <property type="protein sequence ID" value="KAJ5598010.1"/>
    <property type="molecule type" value="Genomic_DNA"/>
</dbReference>
<protein>
    <recommendedName>
        <fullName evidence="5">FAD-binding domain-containing protein</fullName>
    </recommendedName>
</protein>
<dbReference type="Pfam" id="PF01494">
    <property type="entry name" value="FAD_binding_3"/>
    <property type="match status" value="1"/>
</dbReference>
<accession>A0AAD6GY48</accession>
<organism evidence="6 7">
    <name type="scientific">Penicillium hordei</name>
    <dbReference type="NCBI Taxonomy" id="40994"/>
    <lineage>
        <taxon>Eukaryota</taxon>
        <taxon>Fungi</taxon>
        <taxon>Dikarya</taxon>
        <taxon>Ascomycota</taxon>
        <taxon>Pezizomycotina</taxon>
        <taxon>Eurotiomycetes</taxon>
        <taxon>Eurotiomycetidae</taxon>
        <taxon>Eurotiales</taxon>
        <taxon>Aspergillaceae</taxon>
        <taxon>Penicillium</taxon>
    </lineage>
</organism>
<keyword evidence="1" id="KW-0285">Flavoprotein</keyword>
<dbReference type="GO" id="GO:0071949">
    <property type="term" value="F:FAD binding"/>
    <property type="evidence" value="ECO:0007669"/>
    <property type="project" value="InterPro"/>
</dbReference>
<dbReference type="RefSeq" id="XP_056751225.1">
    <property type="nucleotide sequence ID" value="XM_056899149.1"/>
</dbReference>
<dbReference type="InterPro" id="IPR002938">
    <property type="entry name" value="FAD-bd"/>
</dbReference>
<proteinExistence type="predicted"/>
<evidence type="ECO:0000256" key="2">
    <source>
        <dbReference type="ARBA" id="ARBA00022827"/>
    </source>
</evidence>
<keyword evidence="3" id="KW-0560">Oxidoreductase</keyword>
<evidence type="ECO:0000256" key="4">
    <source>
        <dbReference type="ARBA" id="ARBA00023033"/>
    </source>
</evidence>
<dbReference type="PRINTS" id="PR00420">
    <property type="entry name" value="RNGMNOXGNASE"/>
</dbReference>
<evidence type="ECO:0000313" key="6">
    <source>
        <dbReference type="EMBL" id="KAJ5598010.1"/>
    </source>
</evidence>
<dbReference type="PANTHER" id="PTHR46972">
    <property type="entry name" value="MONOOXYGENASE ASQM-RELATED"/>
    <property type="match status" value="1"/>
</dbReference>
<evidence type="ECO:0000313" key="7">
    <source>
        <dbReference type="Proteomes" id="UP001213799"/>
    </source>
</evidence>
<reference evidence="6" key="2">
    <citation type="submission" date="2023-01" db="EMBL/GenBank/DDBJ databases">
        <authorList>
            <person name="Petersen C."/>
        </authorList>
    </citation>
    <scope>NUCLEOTIDE SEQUENCE</scope>
    <source>
        <strain evidence="6">IBT 12815</strain>
    </source>
</reference>
<gene>
    <name evidence="6" type="ORF">N7537_008094</name>
</gene>
<name>A0AAD6GY48_9EURO</name>
<dbReference type="GO" id="GO:0004497">
    <property type="term" value="F:monooxygenase activity"/>
    <property type="evidence" value="ECO:0007669"/>
    <property type="project" value="UniProtKB-KW"/>
</dbReference>
<keyword evidence="7" id="KW-1185">Reference proteome</keyword>
<comment type="caution">
    <text evidence="6">The sequence shown here is derived from an EMBL/GenBank/DDBJ whole genome shotgun (WGS) entry which is preliminary data.</text>
</comment>
<dbReference type="InterPro" id="IPR036188">
    <property type="entry name" value="FAD/NAD-bd_sf"/>
</dbReference>
<dbReference type="SUPFAM" id="SSF51905">
    <property type="entry name" value="FAD/NAD(P)-binding domain"/>
    <property type="match status" value="1"/>
</dbReference>
<reference evidence="6" key="1">
    <citation type="journal article" date="2023" name="IMA Fungus">
        <title>Comparative genomic study of the Penicillium genus elucidates a diverse pangenome and 15 lateral gene transfer events.</title>
        <authorList>
            <person name="Petersen C."/>
            <person name="Sorensen T."/>
            <person name="Nielsen M.R."/>
            <person name="Sondergaard T.E."/>
            <person name="Sorensen J.L."/>
            <person name="Fitzpatrick D.A."/>
            <person name="Frisvad J.C."/>
            <person name="Nielsen K.L."/>
        </authorList>
    </citation>
    <scope>NUCLEOTIDE SEQUENCE</scope>
    <source>
        <strain evidence="6">IBT 12815</strain>
    </source>
</reference>
<sequence>MTPHPAQFLAGKRIIVAGGSFAALSFVLALDQLWNSSLDRPAVIIYEKNEREKCLEKDPYILNINGASRDDGLVAIQQLGILDEVLKHASRNGGDIRVWGDDWKWLSSMNPEKYGNLPAATIRISREELKRILLEKAEVKQKAFKWGWACMRAEQTGDGTMRVTVSNDGGKTTSFEQCDLLIAADGANSELRACFRSHDMKTTYMGASQIGGVAYLKDGVPKPIDEDYGLQMDHGVCCIYNPFDRNRVAWALSMMGPARETKTNLNEGDFKALKNEALETGRVFKEPFKSVVEATVQDTAFIRPATTKDAFQHDERLEGVMFIGDANHILSPYEFVGANLALKDGWDLAEQICRHTSMKAAAASYDAISIPRFNHPFTFQNERVRFGHADGWKWSAYKVGMKAQRMSKTVH</sequence>